<dbReference type="GO" id="GO:0005886">
    <property type="term" value="C:plasma membrane"/>
    <property type="evidence" value="ECO:0007669"/>
    <property type="project" value="UniProtKB-SubCell"/>
</dbReference>
<dbReference type="CDD" id="cd06581">
    <property type="entry name" value="TM_PBP1_LivM_like"/>
    <property type="match status" value="1"/>
</dbReference>
<dbReference type="AlphaFoldDB" id="T0Y8X5"/>
<dbReference type="PANTHER" id="PTHR30482">
    <property type="entry name" value="HIGH-AFFINITY BRANCHED-CHAIN AMINO ACID TRANSPORT SYSTEM PERMEASE"/>
    <property type="match status" value="1"/>
</dbReference>
<sequence length="230" mass="24276">GLNIQFGYAGVLDFTFVTFVACGAYFAGVFALGKGQNQAGFEWILGLNLPFPIALVGGAAAAGLLGLLVGMIAINRLRSDYMAIVTLATGTVIYGFVGNFAPLFDGFDGLAGLPQPFSQYLNLNSNQFTYLWVVFSGLVMVICWFIAQRMLNSPLGRTMRAIREDQDAADTFGKDTVRVRLIAMSMGAVLAGIGGALLIGFIGAFSPAGWTSGETFIVFAALIVGGRGNN</sequence>
<feature type="transmembrane region" description="Helical" evidence="6">
    <location>
        <begin position="128"/>
        <end position="147"/>
    </location>
</feature>
<evidence type="ECO:0000256" key="2">
    <source>
        <dbReference type="ARBA" id="ARBA00022475"/>
    </source>
</evidence>
<feature type="transmembrane region" description="Helical" evidence="6">
    <location>
        <begin position="12"/>
        <end position="33"/>
    </location>
</feature>
<evidence type="ECO:0000256" key="1">
    <source>
        <dbReference type="ARBA" id="ARBA00004651"/>
    </source>
</evidence>
<evidence type="ECO:0000256" key="3">
    <source>
        <dbReference type="ARBA" id="ARBA00022692"/>
    </source>
</evidence>
<evidence type="ECO:0000256" key="6">
    <source>
        <dbReference type="SAM" id="Phobius"/>
    </source>
</evidence>
<proteinExistence type="predicted"/>
<feature type="transmembrane region" description="Helical" evidence="6">
    <location>
        <begin position="208"/>
        <end position="226"/>
    </location>
</feature>
<comment type="caution">
    <text evidence="7">The sequence shown here is derived from an EMBL/GenBank/DDBJ whole genome shotgun (WGS) entry which is preliminary data.</text>
</comment>
<reference evidence="7" key="1">
    <citation type="submission" date="2013-08" db="EMBL/GenBank/DDBJ databases">
        <authorList>
            <person name="Mendez C."/>
            <person name="Richter M."/>
            <person name="Ferrer M."/>
            <person name="Sanchez J."/>
        </authorList>
    </citation>
    <scope>NUCLEOTIDE SEQUENCE</scope>
</reference>
<comment type="subcellular location">
    <subcellularLocation>
        <location evidence="1">Cell membrane</location>
        <topology evidence="1">Multi-pass membrane protein</topology>
    </subcellularLocation>
</comment>
<evidence type="ECO:0000256" key="5">
    <source>
        <dbReference type="ARBA" id="ARBA00023136"/>
    </source>
</evidence>
<keyword evidence="5 6" id="KW-0472">Membrane</keyword>
<dbReference type="GO" id="GO:0015658">
    <property type="term" value="F:branched-chain amino acid transmembrane transporter activity"/>
    <property type="evidence" value="ECO:0007669"/>
    <property type="project" value="InterPro"/>
</dbReference>
<feature type="non-terminal residue" evidence="7">
    <location>
        <position position="230"/>
    </location>
</feature>
<feature type="transmembrane region" description="Helical" evidence="6">
    <location>
        <begin position="81"/>
        <end position="104"/>
    </location>
</feature>
<dbReference type="InterPro" id="IPR043428">
    <property type="entry name" value="LivM-like"/>
</dbReference>
<dbReference type="Pfam" id="PF02653">
    <property type="entry name" value="BPD_transp_2"/>
    <property type="match status" value="1"/>
</dbReference>
<keyword evidence="4 6" id="KW-1133">Transmembrane helix</keyword>
<name>T0Y8X5_9ZZZZ</name>
<keyword evidence="3 6" id="KW-0812">Transmembrane</keyword>
<reference evidence="7" key="2">
    <citation type="journal article" date="2014" name="ISME J.">
        <title>Microbial stratification in low pH oxic and suboxic macroscopic growths along an acid mine drainage.</title>
        <authorList>
            <person name="Mendez-Garcia C."/>
            <person name="Mesa V."/>
            <person name="Sprenger R.R."/>
            <person name="Richter M."/>
            <person name="Diez M.S."/>
            <person name="Solano J."/>
            <person name="Bargiela R."/>
            <person name="Golyshina O.V."/>
            <person name="Manteca A."/>
            <person name="Ramos J.L."/>
            <person name="Gallego J.R."/>
            <person name="Llorente I."/>
            <person name="Martins Dos Santos V.A."/>
            <person name="Jensen O.N."/>
            <person name="Pelaez A.I."/>
            <person name="Sanchez J."/>
            <person name="Ferrer M."/>
        </authorList>
    </citation>
    <scope>NUCLEOTIDE SEQUENCE</scope>
</reference>
<evidence type="ECO:0000256" key="4">
    <source>
        <dbReference type="ARBA" id="ARBA00022989"/>
    </source>
</evidence>
<keyword evidence="2" id="KW-1003">Cell membrane</keyword>
<dbReference type="InterPro" id="IPR001851">
    <property type="entry name" value="ABC_transp_permease"/>
</dbReference>
<accession>T0Y8X5</accession>
<evidence type="ECO:0000313" key="7">
    <source>
        <dbReference type="EMBL" id="EQD31596.1"/>
    </source>
</evidence>
<dbReference type="PANTHER" id="PTHR30482:SF1">
    <property type="entry name" value="BRANCHED-CHAIN AMINO ACID TRANSPORT PERMEASE PROTEIN LIVM-RELATED"/>
    <property type="match status" value="1"/>
</dbReference>
<feature type="transmembrane region" description="Helical" evidence="6">
    <location>
        <begin position="53"/>
        <end position="74"/>
    </location>
</feature>
<organism evidence="7">
    <name type="scientific">mine drainage metagenome</name>
    <dbReference type="NCBI Taxonomy" id="410659"/>
    <lineage>
        <taxon>unclassified sequences</taxon>
        <taxon>metagenomes</taxon>
        <taxon>ecological metagenomes</taxon>
    </lineage>
</organism>
<protein>
    <submittedName>
        <fullName evidence="7">Inner-membrane translocator</fullName>
    </submittedName>
</protein>
<gene>
    <name evidence="7" type="ORF">B1A_19860</name>
</gene>
<feature type="transmembrane region" description="Helical" evidence="6">
    <location>
        <begin position="181"/>
        <end position="202"/>
    </location>
</feature>
<dbReference type="EMBL" id="AUZX01014652">
    <property type="protein sequence ID" value="EQD31596.1"/>
    <property type="molecule type" value="Genomic_DNA"/>
</dbReference>
<feature type="non-terminal residue" evidence="7">
    <location>
        <position position="1"/>
    </location>
</feature>